<sequence>MIVRRKRYQPFSFPAANGDWILNYPPQTYANYLTVRLLILLKFENRLQFPLIFFELALFYLKQGFVINNNVDILFSSGKHIFYYFN</sequence>
<accession>A0A068QPQ0</accession>
<organism evidence="1 2">
    <name type="scientific">Xenorhabdus doucetiae</name>
    <dbReference type="NCBI Taxonomy" id="351671"/>
    <lineage>
        <taxon>Bacteria</taxon>
        <taxon>Pseudomonadati</taxon>
        <taxon>Pseudomonadota</taxon>
        <taxon>Gammaproteobacteria</taxon>
        <taxon>Enterobacterales</taxon>
        <taxon>Morganellaceae</taxon>
        <taxon>Xenorhabdus</taxon>
    </lineage>
</organism>
<dbReference type="STRING" id="351671.XDD1_0918"/>
<dbReference type="HOGENOM" id="CLU_2497128_0_0_6"/>
<dbReference type="KEGG" id="xdo:XDD1_0918"/>
<dbReference type="AlphaFoldDB" id="A0A068QPQ0"/>
<reference evidence="1 2" key="1">
    <citation type="submission" date="2013-07" db="EMBL/GenBank/DDBJ databases">
        <authorList>
            <person name="Genoscope - CEA"/>
        </authorList>
    </citation>
    <scope>NUCLEOTIDE SEQUENCE [LARGE SCALE GENOMIC DNA]</scope>
    <source>
        <strain evidence="2">FRM16 / DSM 17909</strain>
    </source>
</reference>
<gene>
    <name evidence="1" type="ORF">XDD1_0918</name>
</gene>
<dbReference type="EMBL" id="FO704550">
    <property type="protein sequence ID" value="CDG16621.1"/>
    <property type="molecule type" value="Genomic_DNA"/>
</dbReference>
<dbReference type="Proteomes" id="UP000032721">
    <property type="component" value="Chromosome"/>
</dbReference>
<evidence type="ECO:0000313" key="2">
    <source>
        <dbReference type="Proteomes" id="UP000032721"/>
    </source>
</evidence>
<protein>
    <submittedName>
        <fullName evidence="1">Uncharacterized protein</fullName>
    </submittedName>
</protein>
<proteinExistence type="predicted"/>
<evidence type="ECO:0000313" key="1">
    <source>
        <dbReference type="EMBL" id="CDG16621.1"/>
    </source>
</evidence>
<name>A0A068QPQ0_9GAMM</name>